<dbReference type="InterPro" id="IPR006203">
    <property type="entry name" value="GHMP_knse_ATP-bd_CS"/>
</dbReference>
<protein>
    <recommendedName>
        <fullName evidence="3 14">Mevalonate kinase</fullName>
        <shortName evidence="14">MK</shortName>
        <shortName evidence="14">MVK</shortName>
        <ecNumber evidence="3 14">2.7.1.36</ecNumber>
    </recommendedName>
</protein>
<dbReference type="KEGG" id="dmu:Desmu_0298"/>
<dbReference type="InterPro" id="IPR013750">
    <property type="entry name" value="GHMP_kinase_C_dom"/>
</dbReference>
<comment type="function">
    <text evidence="14">Catalyzes the phosphorylation of (R)-mevalonate (MVA) to (R)-mevalonate 5-phosphate (MVAP). Functions in the mevalonate (MVA) pathway leading to isopentenyl diphosphate (IPP), a key precursor for the biosynthesis of isoprenoid compounds such as archaeal membrane lipids.</text>
</comment>
<name>E8R7Z1_DESM0</name>
<comment type="pathway">
    <text evidence="13 14">Isoprenoid biosynthesis; isopentenyl diphosphate biosynthesis via mevalonate pathway; isopentenyl diphosphate from (R)-mevalonate: step 1/3.</text>
</comment>
<reference evidence="18" key="1">
    <citation type="submission" date="2010-11" db="EMBL/GenBank/DDBJ databases">
        <title>The complete genome of Desulfurococcus mucosus DSM 2162.</title>
        <authorList>
            <consortium name="US DOE Joint Genome Institute (JGI-PGF)"/>
            <person name="Lucas S."/>
            <person name="Copeland A."/>
            <person name="Lapidus A."/>
            <person name="Bruce D."/>
            <person name="Goodwin L."/>
            <person name="Pitluck S."/>
            <person name="Kyrpides N."/>
            <person name="Mavromatis K."/>
            <person name="Pagani I."/>
            <person name="Ivanova N."/>
            <person name="Ovchinnikova G."/>
            <person name="Chertkov O."/>
            <person name="Held B."/>
            <person name="Brettin T."/>
            <person name="Detter J.C."/>
            <person name="Tapia R."/>
            <person name="Han C."/>
            <person name="Land M."/>
            <person name="Hauser L."/>
            <person name="Markowitz V."/>
            <person name="Cheng J.-F."/>
            <person name="Hugenholtz P."/>
            <person name="Woyke T."/>
            <person name="Wu D."/>
            <person name="Wirth R."/>
            <person name="Bilek Y."/>
            <person name="Hader T."/>
            <person name="Klenk H.-P."/>
            <person name="Eisen J.A."/>
        </authorList>
    </citation>
    <scope>NUCLEOTIDE SEQUENCE [LARGE SCALE GENOMIC DNA]</scope>
    <source>
        <strain evidence="18">ATCC 35584 / DSM 2162 / JCM 9187 / O7/1</strain>
    </source>
</reference>
<feature type="domain" description="GHMP kinase C-terminal" evidence="16">
    <location>
        <begin position="212"/>
        <end position="291"/>
    </location>
</feature>
<comment type="similarity">
    <text evidence="2 14">Belongs to the GHMP kinase family. Mevalonate kinase subfamily.</text>
</comment>
<organism evidence="17 18">
    <name type="scientific">Desulfurococcus mucosus (strain ATCC 35584 / DSM 2162 / JCM 9187 / O7/1)</name>
    <dbReference type="NCBI Taxonomy" id="765177"/>
    <lineage>
        <taxon>Archaea</taxon>
        <taxon>Thermoproteota</taxon>
        <taxon>Thermoprotei</taxon>
        <taxon>Desulfurococcales</taxon>
        <taxon>Desulfurococcaceae</taxon>
        <taxon>Desulfurococcus</taxon>
    </lineage>
</organism>
<dbReference type="HAMAP" id="MF_00217">
    <property type="entry name" value="Mevalonate_kinase"/>
    <property type="match status" value="1"/>
</dbReference>
<comment type="subunit">
    <text evidence="14">Homodimer.</text>
</comment>
<evidence type="ECO:0000256" key="3">
    <source>
        <dbReference type="ARBA" id="ARBA00012103"/>
    </source>
</evidence>
<evidence type="ECO:0000259" key="15">
    <source>
        <dbReference type="Pfam" id="PF00288"/>
    </source>
</evidence>
<comment type="subcellular location">
    <subcellularLocation>
        <location evidence="1 14">Cytoplasm</location>
    </subcellularLocation>
</comment>
<dbReference type="InterPro" id="IPR036554">
    <property type="entry name" value="GHMP_kinase_C_sf"/>
</dbReference>
<dbReference type="Pfam" id="PF00288">
    <property type="entry name" value="GHMP_kinases_N"/>
    <property type="match status" value="1"/>
</dbReference>
<sequence>MPCSIAPGKVILFGEHFVVEGYPAIGLAVGLYASTCVEKGEFKIYSRQLGPIDPSSPLAKPFLRVLEEAAREFNCGRDYTIYIDSGIPVGAGMGSSAAVNVSLTHSLLHACGAGFTREDVSRIAYMGEVEVHGKPSGIDNTLATYGGLVYYKRGSFKRLDTLLPEGVELVVADTGVKRDTGVVVRDVLEKRRRLGRLGGILYEAAGELVEEALAALRERDVVRLGELMTVNHGLLFSMGASAWVNDYLVHRMLGLGAYGAKLSGAGRGGIVIGLAEPARAQAIVEELEREGVKAYRVKPDYEGVRLTTGSMVEPGYG</sequence>
<keyword evidence="10 14" id="KW-0460">Magnesium</keyword>
<comment type="cofactor">
    <cofactor evidence="14">
        <name>Mg(2+)</name>
        <dbReference type="ChEBI" id="CHEBI:18420"/>
    </cofactor>
</comment>
<feature type="domain" description="GHMP kinase N-terminal" evidence="15">
    <location>
        <begin position="63"/>
        <end position="147"/>
    </location>
</feature>
<evidence type="ECO:0000256" key="14">
    <source>
        <dbReference type="HAMAP-Rule" id="MF_00217"/>
    </source>
</evidence>
<dbReference type="EMBL" id="CP002363">
    <property type="protein sequence ID" value="ADV64617.1"/>
    <property type="molecule type" value="Genomic_DNA"/>
</dbReference>
<proteinExistence type="inferred from homology"/>
<dbReference type="Proteomes" id="UP000001068">
    <property type="component" value="Chromosome"/>
</dbReference>
<evidence type="ECO:0000256" key="4">
    <source>
        <dbReference type="ARBA" id="ARBA00022490"/>
    </source>
</evidence>
<evidence type="ECO:0000256" key="11">
    <source>
        <dbReference type="ARBA" id="ARBA00023098"/>
    </source>
</evidence>
<evidence type="ECO:0000256" key="1">
    <source>
        <dbReference type="ARBA" id="ARBA00004496"/>
    </source>
</evidence>
<comment type="caution">
    <text evidence="14">Lacks conserved residue(s) required for the propagation of feature annotation.</text>
</comment>
<keyword evidence="8 14" id="KW-0418">Kinase</keyword>
<reference evidence="17 18" key="2">
    <citation type="journal article" date="2011" name="Stand. Genomic Sci.">
        <title>Complete genome sequence of Desulfurococcus mucosus type strain (O7/1).</title>
        <authorList>
            <person name="Wirth R."/>
            <person name="Chertkov O."/>
            <person name="Held B."/>
            <person name="Lapidus A."/>
            <person name="Nolan M."/>
            <person name="Lucas S."/>
            <person name="Hammon N."/>
            <person name="Deshpande S."/>
            <person name="Cheng J.F."/>
            <person name="Tapia R."/>
            <person name="Han C."/>
            <person name="Goodwin L."/>
            <person name="Pitluck S."/>
            <person name="Liolios K."/>
            <person name="Ioanna P."/>
            <person name="Ivanova N."/>
            <person name="Mavromatis K."/>
            <person name="Mikhailova N."/>
            <person name="Pati A."/>
            <person name="Chen A."/>
            <person name="Palaniappan K."/>
            <person name="Land M."/>
            <person name="Hauser L."/>
            <person name="Chang Y.J."/>
            <person name="Jeffries C.D."/>
            <person name="Bilek Y."/>
            <person name="Hader T."/>
            <person name="Rohde M."/>
            <person name="Spring S."/>
            <person name="Sikorski J."/>
            <person name="Goker M."/>
            <person name="Woyke T."/>
            <person name="Bristow J."/>
            <person name="Eisen J.A."/>
            <person name="Markowitz V."/>
            <person name="Hugenholtz P."/>
            <person name="Kyrpides N.C."/>
            <person name="Klenk H.P."/>
        </authorList>
    </citation>
    <scope>NUCLEOTIDE SEQUENCE [LARGE SCALE GENOMIC DNA]</scope>
    <source>
        <strain evidence="18">ATCC 35584 / DSM 2162 / JCM 9187 / O7/1</strain>
    </source>
</reference>
<evidence type="ECO:0000256" key="9">
    <source>
        <dbReference type="ARBA" id="ARBA00022840"/>
    </source>
</evidence>
<evidence type="ECO:0000256" key="13">
    <source>
        <dbReference type="ARBA" id="ARBA00029438"/>
    </source>
</evidence>
<dbReference type="InterPro" id="IPR022937">
    <property type="entry name" value="Mevalonate_kinase_arc"/>
</dbReference>
<evidence type="ECO:0000256" key="5">
    <source>
        <dbReference type="ARBA" id="ARBA00022516"/>
    </source>
</evidence>
<dbReference type="PANTHER" id="PTHR43290">
    <property type="entry name" value="MEVALONATE KINASE"/>
    <property type="match status" value="1"/>
</dbReference>
<keyword evidence="4 14" id="KW-0963">Cytoplasm</keyword>
<dbReference type="GO" id="GO:0005524">
    <property type="term" value="F:ATP binding"/>
    <property type="evidence" value="ECO:0007669"/>
    <property type="project" value="UniProtKB-UniRule"/>
</dbReference>
<dbReference type="GO" id="GO:0000287">
    <property type="term" value="F:magnesium ion binding"/>
    <property type="evidence" value="ECO:0007669"/>
    <property type="project" value="UniProtKB-UniRule"/>
</dbReference>
<dbReference type="NCBIfam" id="TIGR00549">
    <property type="entry name" value="mevalon_kin"/>
    <property type="match status" value="1"/>
</dbReference>
<dbReference type="InterPro" id="IPR006204">
    <property type="entry name" value="GHMP_kinase_N_dom"/>
</dbReference>
<dbReference type="GO" id="GO:0019287">
    <property type="term" value="P:isopentenyl diphosphate biosynthetic process, mevalonate pathway"/>
    <property type="evidence" value="ECO:0007669"/>
    <property type="project" value="UniProtKB-UniRule"/>
</dbReference>
<dbReference type="Gene3D" id="3.30.70.890">
    <property type="entry name" value="GHMP kinase, C-terminal domain"/>
    <property type="match status" value="1"/>
</dbReference>
<dbReference type="GeneID" id="10152990"/>
<evidence type="ECO:0000256" key="2">
    <source>
        <dbReference type="ARBA" id="ARBA00006495"/>
    </source>
</evidence>
<feature type="active site" description="Proton acceptor" evidence="14">
    <location>
        <position position="139"/>
    </location>
</feature>
<accession>E8R7Z1</accession>
<evidence type="ECO:0000256" key="7">
    <source>
        <dbReference type="ARBA" id="ARBA00022741"/>
    </source>
</evidence>
<dbReference type="STRING" id="765177.Desmu_0298"/>
<keyword evidence="18" id="KW-1185">Reference proteome</keyword>
<evidence type="ECO:0000256" key="8">
    <source>
        <dbReference type="ARBA" id="ARBA00022777"/>
    </source>
</evidence>
<dbReference type="InterPro" id="IPR020568">
    <property type="entry name" value="Ribosomal_Su5_D2-typ_SF"/>
</dbReference>
<evidence type="ECO:0000256" key="12">
    <source>
        <dbReference type="ARBA" id="ARBA00023229"/>
    </source>
</evidence>
<dbReference type="UniPathway" id="UPA00057">
    <property type="reaction ID" value="UER00098"/>
</dbReference>
<dbReference type="GO" id="GO:0005829">
    <property type="term" value="C:cytosol"/>
    <property type="evidence" value="ECO:0007669"/>
    <property type="project" value="TreeGrafter"/>
</dbReference>
<keyword evidence="5 14" id="KW-0444">Lipid biosynthesis</keyword>
<keyword evidence="9 14" id="KW-0067">ATP-binding</keyword>
<dbReference type="PRINTS" id="PR00959">
    <property type="entry name" value="MEVGALKINASE"/>
</dbReference>
<dbReference type="Gene3D" id="3.30.230.10">
    <property type="match status" value="1"/>
</dbReference>
<dbReference type="InterPro" id="IPR014721">
    <property type="entry name" value="Ribsml_uS5_D2-typ_fold_subgr"/>
</dbReference>
<gene>
    <name evidence="14" type="primary">mvk</name>
    <name evidence="17" type="ordered locus">Desmu_0298</name>
</gene>
<evidence type="ECO:0000256" key="6">
    <source>
        <dbReference type="ARBA" id="ARBA00022679"/>
    </source>
</evidence>
<keyword evidence="6 14" id="KW-0808">Transferase</keyword>
<dbReference type="AlphaFoldDB" id="E8R7Z1"/>
<dbReference type="Pfam" id="PF08544">
    <property type="entry name" value="GHMP_kinases_C"/>
    <property type="match status" value="1"/>
</dbReference>
<dbReference type="SUPFAM" id="SSF54211">
    <property type="entry name" value="Ribosomal protein S5 domain 2-like"/>
    <property type="match status" value="1"/>
</dbReference>
<comment type="catalytic activity">
    <reaction evidence="14">
        <text>(R)-mevalonate + ATP = (R)-5-phosphomevalonate + ADP + H(+)</text>
        <dbReference type="Rhea" id="RHEA:17065"/>
        <dbReference type="ChEBI" id="CHEBI:15378"/>
        <dbReference type="ChEBI" id="CHEBI:30616"/>
        <dbReference type="ChEBI" id="CHEBI:36464"/>
        <dbReference type="ChEBI" id="CHEBI:58146"/>
        <dbReference type="ChEBI" id="CHEBI:456216"/>
        <dbReference type="EC" id="2.7.1.36"/>
    </reaction>
</comment>
<dbReference type="RefSeq" id="WP_013561839.1">
    <property type="nucleotide sequence ID" value="NC_014961.1"/>
</dbReference>
<dbReference type="eggNOG" id="arCOG01028">
    <property type="taxonomic scope" value="Archaea"/>
</dbReference>
<keyword evidence="11 14" id="KW-0443">Lipid metabolism</keyword>
<dbReference type="OrthoDB" id="19001at2157"/>
<dbReference type="SUPFAM" id="SSF55060">
    <property type="entry name" value="GHMP Kinase, C-terminal domain"/>
    <property type="match status" value="1"/>
</dbReference>
<dbReference type="HOGENOM" id="CLU_017814_0_0_2"/>
<keyword evidence="7 14" id="KW-0547">Nucleotide-binding</keyword>
<dbReference type="PROSITE" id="PS00627">
    <property type="entry name" value="GHMP_KINASES_ATP"/>
    <property type="match status" value="1"/>
</dbReference>
<evidence type="ECO:0000313" key="18">
    <source>
        <dbReference type="Proteomes" id="UP000001068"/>
    </source>
</evidence>
<evidence type="ECO:0000259" key="16">
    <source>
        <dbReference type="Pfam" id="PF08544"/>
    </source>
</evidence>
<evidence type="ECO:0000256" key="10">
    <source>
        <dbReference type="ARBA" id="ARBA00022842"/>
    </source>
</evidence>
<keyword evidence="12 14" id="KW-0414">Isoprene biosynthesis</keyword>
<dbReference type="PANTHER" id="PTHR43290:SF2">
    <property type="entry name" value="MEVALONATE KINASE"/>
    <property type="match status" value="1"/>
</dbReference>
<dbReference type="InterPro" id="IPR006205">
    <property type="entry name" value="Mev_gal_kin"/>
</dbReference>
<dbReference type="GO" id="GO:0004496">
    <property type="term" value="F:mevalonate kinase activity"/>
    <property type="evidence" value="ECO:0007669"/>
    <property type="project" value="UniProtKB-UniRule"/>
</dbReference>
<dbReference type="EC" id="2.7.1.36" evidence="3 14"/>
<evidence type="ECO:0000313" key="17">
    <source>
        <dbReference type="EMBL" id="ADV64617.1"/>
    </source>
</evidence>